<dbReference type="Pfam" id="PF14759">
    <property type="entry name" value="Reductase_C"/>
    <property type="match status" value="1"/>
</dbReference>
<dbReference type="RefSeq" id="WP_095976913.1">
    <property type="nucleotide sequence ID" value="NZ_CP022163.1"/>
</dbReference>
<feature type="domain" description="Reductase C-terminal" evidence="6">
    <location>
        <begin position="329"/>
        <end position="412"/>
    </location>
</feature>
<dbReference type="InterPro" id="IPR016156">
    <property type="entry name" value="FAD/NAD-linked_Rdtase_dimer_sf"/>
</dbReference>
<dbReference type="InterPro" id="IPR028202">
    <property type="entry name" value="Reductase_C"/>
</dbReference>
<comment type="cofactor">
    <cofactor evidence="1">
        <name>FAD</name>
        <dbReference type="ChEBI" id="CHEBI:57692"/>
    </cofactor>
</comment>
<dbReference type="Proteomes" id="UP000217289">
    <property type="component" value="Chromosome"/>
</dbReference>
<dbReference type="PANTHER" id="PTHR43557">
    <property type="entry name" value="APOPTOSIS-INDUCING FACTOR 1"/>
    <property type="match status" value="1"/>
</dbReference>
<dbReference type="Pfam" id="PF07992">
    <property type="entry name" value="Pyr_redox_2"/>
    <property type="match status" value="1"/>
</dbReference>
<dbReference type="GO" id="GO:0016651">
    <property type="term" value="F:oxidoreductase activity, acting on NAD(P)H"/>
    <property type="evidence" value="ECO:0007669"/>
    <property type="project" value="TreeGrafter"/>
</dbReference>
<organism evidence="7 8">
    <name type="scientific">Melittangium boletus DSM 14713</name>
    <dbReference type="NCBI Taxonomy" id="1294270"/>
    <lineage>
        <taxon>Bacteria</taxon>
        <taxon>Pseudomonadati</taxon>
        <taxon>Myxococcota</taxon>
        <taxon>Myxococcia</taxon>
        <taxon>Myxococcales</taxon>
        <taxon>Cystobacterineae</taxon>
        <taxon>Archangiaceae</taxon>
        <taxon>Melittangium</taxon>
    </lineage>
</organism>
<reference evidence="7 8" key="1">
    <citation type="submission" date="2017-06" db="EMBL/GenBank/DDBJ databases">
        <authorList>
            <person name="Kim H.J."/>
            <person name="Triplett B.A."/>
        </authorList>
    </citation>
    <scope>NUCLEOTIDE SEQUENCE [LARGE SCALE GENOMIC DNA]</scope>
    <source>
        <strain evidence="7 8">DSM 14713</strain>
    </source>
</reference>
<keyword evidence="2" id="KW-0285">Flavoprotein</keyword>
<evidence type="ECO:0000256" key="1">
    <source>
        <dbReference type="ARBA" id="ARBA00001974"/>
    </source>
</evidence>
<dbReference type="InterPro" id="IPR023753">
    <property type="entry name" value="FAD/NAD-binding_dom"/>
</dbReference>
<evidence type="ECO:0000256" key="2">
    <source>
        <dbReference type="ARBA" id="ARBA00022630"/>
    </source>
</evidence>
<keyword evidence="4" id="KW-0560">Oxidoreductase</keyword>
<name>A0A250I8M2_9BACT</name>
<evidence type="ECO:0000313" key="8">
    <source>
        <dbReference type="Proteomes" id="UP000217289"/>
    </source>
</evidence>
<dbReference type="PANTHER" id="PTHR43557:SF2">
    <property type="entry name" value="RIESKE DOMAIN-CONTAINING PROTEIN-RELATED"/>
    <property type="match status" value="1"/>
</dbReference>
<dbReference type="InterPro" id="IPR050446">
    <property type="entry name" value="FAD-oxidoreductase/Apoptosis"/>
</dbReference>
<dbReference type="EMBL" id="CP022163">
    <property type="protein sequence ID" value="ATB28214.1"/>
    <property type="molecule type" value="Genomic_DNA"/>
</dbReference>
<dbReference type="KEGG" id="mbd:MEBOL_001660"/>
<dbReference type="AlphaFoldDB" id="A0A250I8M2"/>
<proteinExistence type="predicted"/>
<dbReference type="SUPFAM" id="SSF55424">
    <property type="entry name" value="FAD/NAD-linked reductases, dimerisation (C-terminal) domain"/>
    <property type="match status" value="1"/>
</dbReference>
<accession>A0A250I8M2</accession>
<evidence type="ECO:0000256" key="4">
    <source>
        <dbReference type="ARBA" id="ARBA00023002"/>
    </source>
</evidence>
<evidence type="ECO:0000256" key="3">
    <source>
        <dbReference type="ARBA" id="ARBA00022827"/>
    </source>
</evidence>
<keyword evidence="8" id="KW-1185">Reference proteome</keyword>
<feature type="domain" description="FAD/NAD(P)-binding" evidence="5">
    <location>
        <begin position="4"/>
        <end position="310"/>
    </location>
</feature>
<evidence type="ECO:0000259" key="6">
    <source>
        <dbReference type="Pfam" id="PF14759"/>
    </source>
</evidence>
<sequence length="414" mass="43994">MRENVVIVGAGQAGGELATGLRQRGFSGSITLVGDEDHPPYQRPPLSKGFLMGKIPQEGLYLKPHETYGRFDITLRLRTRVESIDRASKHAVLSDGSRLPYDKLALATGGHARRLSLPGIDVGRLENVFSLRSIADVESLRGAFVPGRRLVIIGGGYVGLEIAAVAAQLGLNVTLLEAAPRLLARVTGPEVSAFIEGVHRSHGVQFRLSAEVRGFSLDASQRQAVGVDISCQGVQERIDADLVLVGIGLVPNTGLASAAGLAVDNGIVVDEFACTADPSILAIGDCANQPSAYTGGRIRLESVPNAIEHARVAASTILGQREPSTATPWFWSEQYDLKLQMVGLSSGYERCITRGDPSSKAFSAFYLKGSRILAADVIGRPADFMAAKRLVTGRTPVEPERLADEGIPLAKVAA</sequence>
<dbReference type="Gene3D" id="3.50.50.60">
    <property type="entry name" value="FAD/NAD(P)-binding domain"/>
    <property type="match status" value="2"/>
</dbReference>
<dbReference type="OrthoDB" id="9769238at2"/>
<dbReference type="GO" id="GO:0005737">
    <property type="term" value="C:cytoplasm"/>
    <property type="evidence" value="ECO:0007669"/>
    <property type="project" value="TreeGrafter"/>
</dbReference>
<dbReference type="InterPro" id="IPR036188">
    <property type="entry name" value="FAD/NAD-bd_sf"/>
</dbReference>
<evidence type="ECO:0000313" key="7">
    <source>
        <dbReference type="EMBL" id="ATB28214.1"/>
    </source>
</evidence>
<dbReference type="PRINTS" id="PR00368">
    <property type="entry name" value="FADPNR"/>
</dbReference>
<gene>
    <name evidence="7" type="ORF">MEBOL_001660</name>
</gene>
<dbReference type="Gene3D" id="3.30.390.30">
    <property type="match status" value="1"/>
</dbReference>
<dbReference type="PRINTS" id="PR00411">
    <property type="entry name" value="PNDRDTASEI"/>
</dbReference>
<keyword evidence="3" id="KW-0274">FAD</keyword>
<protein>
    <submittedName>
        <fullName evidence="7">Ferredoxin reductase</fullName>
    </submittedName>
</protein>
<dbReference type="SUPFAM" id="SSF51905">
    <property type="entry name" value="FAD/NAD(P)-binding domain"/>
    <property type="match status" value="2"/>
</dbReference>
<evidence type="ECO:0000259" key="5">
    <source>
        <dbReference type="Pfam" id="PF07992"/>
    </source>
</evidence>